<keyword evidence="1" id="KW-0808">Transferase</keyword>
<organism evidence="1 2">
    <name type="scientific">Canna indica</name>
    <name type="common">Indian-shot</name>
    <dbReference type="NCBI Taxonomy" id="4628"/>
    <lineage>
        <taxon>Eukaryota</taxon>
        <taxon>Viridiplantae</taxon>
        <taxon>Streptophyta</taxon>
        <taxon>Embryophyta</taxon>
        <taxon>Tracheophyta</taxon>
        <taxon>Spermatophyta</taxon>
        <taxon>Magnoliopsida</taxon>
        <taxon>Liliopsida</taxon>
        <taxon>Zingiberales</taxon>
        <taxon>Cannaceae</taxon>
        <taxon>Canna</taxon>
    </lineage>
</organism>
<dbReference type="PANTHER" id="PTHR33710:SF86">
    <property type="entry name" value="VIRAL MOVEMENT PROTEIN"/>
    <property type="match status" value="1"/>
</dbReference>
<dbReference type="Proteomes" id="UP001327560">
    <property type="component" value="Chromosome 4"/>
</dbReference>
<sequence>MELCMTASLMEVRYHDSKYTWCNNRARGEKILARLDKALMNWNWLNGFGNNTILQLSKVASDHKPILFIADNVKAHKNQGKNFTFEHYWFDYYEVDKVISDNWCCNGIQADGMANYKSLWMEDILEINCSYRDFAKSLNWKRISKNRSDCFCKEFTAYEMSLGRGKSPEPDGYNVEFFVKYWHILGSSIVLALKEFYTSAKIPDLGEKQTSSLYLRRKHQMKS</sequence>
<protein>
    <submittedName>
        <fullName evidence="1">Reverse transcriptase</fullName>
    </submittedName>
</protein>
<evidence type="ECO:0000313" key="1">
    <source>
        <dbReference type="EMBL" id="WOL05702.1"/>
    </source>
</evidence>
<dbReference type="InterPro" id="IPR036691">
    <property type="entry name" value="Endo/exonu/phosph_ase_sf"/>
</dbReference>
<proteinExistence type="predicted"/>
<dbReference type="GO" id="GO:0003964">
    <property type="term" value="F:RNA-directed DNA polymerase activity"/>
    <property type="evidence" value="ECO:0007669"/>
    <property type="project" value="UniProtKB-KW"/>
</dbReference>
<dbReference type="EMBL" id="CP136893">
    <property type="protein sequence ID" value="WOL05702.1"/>
    <property type="molecule type" value="Genomic_DNA"/>
</dbReference>
<accession>A0AAQ3KGD8</accession>
<name>A0AAQ3KGD8_9LILI</name>
<keyword evidence="1" id="KW-0695">RNA-directed DNA polymerase</keyword>
<evidence type="ECO:0000313" key="2">
    <source>
        <dbReference type="Proteomes" id="UP001327560"/>
    </source>
</evidence>
<dbReference type="SUPFAM" id="SSF56219">
    <property type="entry name" value="DNase I-like"/>
    <property type="match status" value="1"/>
</dbReference>
<gene>
    <name evidence="1" type="ORF">Cni_G14431</name>
</gene>
<keyword evidence="2" id="KW-1185">Reference proteome</keyword>
<dbReference type="PANTHER" id="PTHR33710">
    <property type="entry name" value="BNAC02G09200D PROTEIN"/>
    <property type="match status" value="1"/>
</dbReference>
<dbReference type="AlphaFoldDB" id="A0AAQ3KGD8"/>
<reference evidence="1 2" key="1">
    <citation type="submission" date="2023-10" db="EMBL/GenBank/DDBJ databases">
        <title>Chromosome-scale genome assembly provides insights into flower coloration mechanisms of Canna indica.</title>
        <authorList>
            <person name="Li C."/>
        </authorList>
    </citation>
    <scope>NUCLEOTIDE SEQUENCE [LARGE SCALE GENOMIC DNA]</scope>
    <source>
        <tissue evidence="1">Flower</tissue>
    </source>
</reference>
<keyword evidence="1" id="KW-0548">Nucleotidyltransferase</keyword>